<dbReference type="OrthoDB" id="8300278at2759"/>
<keyword evidence="15" id="KW-0520">NAD</keyword>
<dbReference type="InterPro" id="IPR016166">
    <property type="entry name" value="FAD-bd_PCMH"/>
</dbReference>
<dbReference type="GO" id="GO:0005506">
    <property type="term" value="F:iron ion binding"/>
    <property type="evidence" value="ECO:0007669"/>
    <property type="project" value="InterPro"/>
</dbReference>
<comment type="similarity">
    <text evidence="4">Belongs to the xanthine dehydrogenase family.</text>
</comment>
<evidence type="ECO:0000259" key="21">
    <source>
        <dbReference type="PROSITE" id="PS51387"/>
    </source>
</evidence>
<proteinExistence type="inferred from homology"/>
<dbReference type="EMBL" id="CAJVCH010534035">
    <property type="protein sequence ID" value="CAG7824794.1"/>
    <property type="molecule type" value="Genomic_DNA"/>
</dbReference>
<evidence type="ECO:0000256" key="5">
    <source>
        <dbReference type="ARBA" id="ARBA00011738"/>
    </source>
</evidence>
<evidence type="ECO:0000259" key="20">
    <source>
        <dbReference type="PROSITE" id="PS51085"/>
    </source>
</evidence>
<dbReference type="InterPro" id="IPR016208">
    <property type="entry name" value="Ald_Oxase/xanthine_DH-like"/>
</dbReference>
<dbReference type="InterPro" id="IPR008274">
    <property type="entry name" value="AldOxase/xan_DH_MoCoBD1"/>
</dbReference>
<evidence type="ECO:0000256" key="19">
    <source>
        <dbReference type="ARBA" id="ARBA00049517"/>
    </source>
</evidence>
<comment type="caution">
    <text evidence="22">The sequence shown here is derived from an EMBL/GenBank/DDBJ whole genome shotgun (WGS) entry which is preliminary data.</text>
</comment>
<evidence type="ECO:0000256" key="18">
    <source>
        <dbReference type="ARBA" id="ARBA00049017"/>
    </source>
</evidence>
<evidence type="ECO:0000256" key="17">
    <source>
        <dbReference type="ARBA" id="ARBA00034078"/>
    </source>
</evidence>
<comment type="catalytic activity">
    <reaction evidence="18">
        <text>xanthine + NAD(+) + H2O = urate + NADH + H(+)</text>
        <dbReference type="Rhea" id="RHEA:16669"/>
        <dbReference type="ChEBI" id="CHEBI:15377"/>
        <dbReference type="ChEBI" id="CHEBI:15378"/>
        <dbReference type="ChEBI" id="CHEBI:17712"/>
        <dbReference type="ChEBI" id="CHEBI:17775"/>
        <dbReference type="ChEBI" id="CHEBI:57540"/>
        <dbReference type="ChEBI" id="CHEBI:57945"/>
        <dbReference type="EC" id="1.17.1.4"/>
    </reaction>
</comment>
<evidence type="ECO:0000256" key="13">
    <source>
        <dbReference type="ARBA" id="ARBA00023004"/>
    </source>
</evidence>
<dbReference type="FunFam" id="3.90.1170.50:FF:000001">
    <property type="entry name" value="Aldehyde oxidase 1"/>
    <property type="match status" value="1"/>
</dbReference>
<dbReference type="Pfam" id="PF03450">
    <property type="entry name" value="CO_deh_flav_C"/>
    <property type="match status" value="1"/>
</dbReference>
<evidence type="ECO:0000256" key="6">
    <source>
        <dbReference type="ARBA" id="ARBA00013123"/>
    </source>
</evidence>
<keyword evidence="10" id="KW-0479">Metal-binding</keyword>
<dbReference type="GO" id="GO:0043546">
    <property type="term" value="F:molybdopterin cofactor binding"/>
    <property type="evidence" value="ECO:0007669"/>
    <property type="project" value="InterPro"/>
</dbReference>
<dbReference type="InterPro" id="IPR046867">
    <property type="entry name" value="AldOxase/xan_DH_MoCoBD2"/>
</dbReference>
<dbReference type="InterPro" id="IPR005107">
    <property type="entry name" value="CO_DH_flav_C"/>
</dbReference>
<keyword evidence="9" id="KW-0001">2Fe-2S</keyword>
<dbReference type="FunFam" id="3.10.20.30:FF:000015">
    <property type="entry name" value="Aldehyde oxidase 1"/>
    <property type="match status" value="1"/>
</dbReference>
<evidence type="ECO:0000256" key="1">
    <source>
        <dbReference type="ARBA" id="ARBA00001924"/>
    </source>
</evidence>
<dbReference type="Pfam" id="PF20256">
    <property type="entry name" value="MoCoBD_2"/>
    <property type="match status" value="1"/>
</dbReference>
<keyword evidence="11" id="KW-0274">FAD</keyword>
<dbReference type="PROSITE" id="PS00197">
    <property type="entry name" value="2FE2S_FER_1"/>
    <property type="match status" value="1"/>
</dbReference>
<dbReference type="FunFam" id="3.30.465.10:FF:000004">
    <property type="entry name" value="Xanthine dehydrogenase/oxidase"/>
    <property type="match status" value="1"/>
</dbReference>
<dbReference type="GO" id="GO:0004854">
    <property type="term" value="F:xanthine dehydrogenase activity"/>
    <property type="evidence" value="ECO:0007669"/>
    <property type="project" value="UniProtKB-EC"/>
</dbReference>
<dbReference type="GO" id="GO:0071949">
    <property type="term" value="F:FAD binding"/>
    <property type="evidence" value="ECO:0007669"/>
    <property type="project" value="InterPro"/>
</dbReference>
<dbReference type="FunFam" id="3.30.365.10:FF:000001">
    <property type="entry name" value="Xanthine dehydrogenase oxidase"/>
    <property type="match status" value="1"/>
</dbReference>
<keyword evidence="23" id="KW-1185">Reference proteome</keyword>
<dbReference type="InterPro" id="IPR014307">
    <property type="entry name" value="Xanthine_DH_ssu"/>
</dbReference>
<dbReference type="PROSITE" id="PS51387">
    <property type="entry name" value="FAD_PCMH"/>
    <property type="match status" value="1"/>
</dbReference>
<comment type="cofactor">
    <cofactor evidence="1">
        <name>Mo-molybdopterin</name>
        <dbReference type="ChEBI" id="CHEBI:71302"/>
    </cofactor>
</comment>
<dbReference type="Pfam" id="PF01315">
    <property type="entry name" value="Ald_Xan_dh_C"/>
    <property type="match status" value="1"/>
</dbReference>
<dbReference type="InterPro" id="IPR000674">
    <property type="entry name" value="Ald_Oxase/Xan_DH_a/b"/>
</dbReference>
<evidence type="ECO:0000256" key="16">
    <source>
        <dbReference type="ARBA" id="ARBA00023140"/>
    </source>
</evidence>
<dbReference type="Pfam" id="PF00111">
    <property type="entry name" value="Fer2"/>
    <property type="match status" value="1"/>
</dbReference>
<keyword evidence="7" id="KW-0500">Molybdenum</keyword>
<evidence type="ECO:0000256" key="2">
    <source>
        <dbReference type="ARBA" id="ARBA00001974"/>
    </source>
</evidence>
<dbReference type="Proteomes" id="UP000708208">
    <property type="component" value="Unassembled WGS sequence"/>
</dbReference>
<organism evidence="22 23">
    <name type="scientific">Allacma fusca</name>
    <dbReference type="NCBI Taxonomy" id="39272"/>
    <lineage>
        <taxon>Eukaryota</taxon>
        <taxon>Metazoa</taxon>
        <taxon>Ecdysozoa</taxon>
        <taxon>Arthropoda</taxon>
        <taxon>Hexapoda</taxon>
        <taxon>Collembola</taxon>
        <taxon>Symphypleona</taxon>
        <taxon>Sminthuridae</taxon>
        <taxon>Allacma</taxon>
    </lineage>
</organism>
<dbReference type="PANTHER" id="PTHR45444:SF3">
    <property type="entry name" value="XANTHINE DEHYDROGENASE"/>
    <property type="match status" value="1"/>
</dbReference>
<dbReference type="GO" id="GO:0051537">
    <property type="term" value="F:2 iron, 2 sulfur cluster binding"/>
    <property type="evidence" value="ECO:0007669"/>
    <property type="project" value="UniProtKB-KW"/>
</dbReference>
<reference evidence="22" key="1">
    <citation type="submission" date="2021-06" db="EMBL/GenBank/DDBJ databases">
        <authorList>
            <person name="Hodson N. C."/>
            <person name="Mongue J. A."/>
            <person name="Jaron S. K."/>
        </authorList>
    </citation>
    <scope>NUCLEOTIDE SEQUENCE</scope>
</reference>
<dbReference type="SMART" id="SM01092">
    <property type="entry name" value="CO_deh_flav_C"/>
    <property type="match status" value="1"/>
</dbReference>
<evidence type="ECO:0000256" key="12">
    <source>
        <dbReference type="ARBA" id="ARBA00023002"/>
    </source>
</evidence>
<dbReference type="InterPro" id="IPR001041">
    <property type="entry name" value="2Fe-2S_ferredoxin-type"/>
</dbReference>
<gene>
    <name evidence="22" type="ORF">AFUS01_LOCUS34935</name>
</gene>
<feature type="domain" description="2Fe-2S ferredoxin-type" evidence="20">
    <location>
        <begin position="7"/>
        <end position="94"/>
    </location>
</feature>
<accession>A0A8J2LKH3</accession>
<dbReference type="FunFam" id="3.30.365.10:FF:000003">
    <property type="entry name" value="Aldehyde oxidase 1"/>
    <property type="match status" value="1"/>
</dbReference>
<keyword evidence="12" id="KW-0560">Oxidoreductase</keyword>
<evidence type="ECO:0000256" key="7">
    <source>
        <dbReference type="ARBA" id="ARBA00022505"/>
    </source>
</evidence>
<evidence type="ECO:0000256" key="8">
    <source>
        <dbReference type="ARBA" id="ARBA00022630"/>
    </source>
</evidence>
<evidence type="ECO:0000313" key="22">
    <source>
        <dbReference type="EMBL" id="CAG7824794.1"/>
    </source>
</evidence>
<dbReference type="InterPro" id="IPR002346">
    <property type="entry name" value="Mopterin_DH_FAD-bd"/>
</dbReference>
<protein>
    <recommendedName>
        <fullName evidence="6">xanthine dehydrogenase</fullName>
        <ecNumber evidence="6">1.17.1.4</ecNumber>
    </recommendedName>
</protein>
<evidence type="ECO:0000256" key="4">
    <source>
        <dbReference type="ARBA" id="ARBA00006849"/>
    </source>
</evidence>
<dbReference type="Pfam" id="PF00941">
    <property type="entry name" value="FAD_binding_5"/>
    <property type="match status" value="1"/>
</dbReference>
<keyword evidence="14" id="KW-0411">Iron-sulfur</keyword>
<dbReference type="PIRSF" id="PIRSF000127">
    <property type="entry name" value="Xanthine_DH"/>
    <property type="match status" value="1"/>
</dbReference>
<evidence type="ECO:0000313" key="23">
    <source>
        <dbReference type="Proteomes" id="UP000708208"/>
    </source>
</evidence>
<comment type="subunit">
    <text evidence="5">Homodimer.</text>
</comment>
<dbReference type="InterPro" id="IPR002888">
    <property type="entry name" value="2Fe-2S-bd"/>
</dbReference>
<dbReference type="SMART" id="SM01008">
    <property type="entry name" value="Ald_Xan_dh_C"/>
    <property type="match status" value="1"/>
</dbReference>
<name>A0A8J2LKH3_9HEXA</name>
<dbReference type="FunFam" id="3.30.43.10:FF:000001">
    <property type="entry name" value="Xanthine dehydrogenase/oxidase"/>
    <property type="match status" value="1"/>
</dbReference>
<evidence type="ECO:0000256" key="11">
    <source>
        <dbReference type="ARBA" id="ARBA00022827"/>
    </source>
</evidence>
<evidence type="ECO:0000256" key="10">
    <source>
        <dbReference type="ARBA" id="ARBA00022723"/>
    </source>
</evidence>
<dbReference type="PROSITE" id="PS00559">
    <property type="entry name" value="MOLYBDOPTERIN_EUK"/>
    <property type="match status" value="1"/>
</dbReference>
<dbReference type="EC" id="1.17.1.4" evidence="6"/>
<feature type="domain" description="FAD-binding PCMH-type" evidence="21">
    <location>
        <begin position="253"/>
        <end position="438"/>
    </location>
</feature>
<dbReference type="InterPro" id="IPR006058">
    <property type="entry name" value="2Fe2S_fd_BS"/>
</dbReference>
<dbReference type="FunFam" id="3.30.390.50:FF:000001">
    <property type="entry name" value="Xanthine dehydrogenase oxidase"/>
    <property type="match status" value="1"/>
</dbReference>
<dbReference type="PANTHER" id="PTHR45444">
    <property type="entry name" value="XANTHINE DEHYDROGENASE"/>
    <property type="match status" value="1"/>
</dbReference>
<dbReference type="Pfam" id="PF01799">
    <property type="entry name" value="Fer2_2"/>
    <property type="match status" value="1"/>
</dbReference>
<keyword evidence="16" id="KW-0576">Peroxisome</keyword>
<dbReference type="PROSITE" id="PS51085">
    <property type="entry name" value="2FE2S_FER_2"/>
    <property type="match status" value="1"/>
</dbReference>
<dbReference type="InterPro" id="IPR022407">
    <property type="entry name" value="OxRdtase_Mopterin_BS"/>
</dbReference>
<dbReference type="Pfam" id="PF02738">
    <property type="entry name" value="MoCoBD_1"/>
    <property type="match status" value="1"/>
</dbReference>
<dbReference type="NCBIfam" id="TIGR02963">
    <property type="entry name" value="xanthine_xdhA"/>
    <property type="match status" value="1"/>
</dbReference>
<evidence type="ECO:0000256" key="9">
    <source>
        <dbReference type="ARBA" id="ARBA00022714"/>
    </source>
</evidence>
<dbReference type="FunFam" id="3.30.365.10:FF:000004">
    <property type="entry name" value="Xanthine dehydrogenase oxidase"/>
    <property type="match status" value="1"/>
</dbReference>
<comment type="catalytic activity">
    <reaction evidence="19">
        <text>hypoxanthine + NAD(+) + H2O = xanthine + NADH + H(+)</text>
        <dbReference type="Rhea" id="RHEA:24670"/>
        <dbReference type="ChEBI" id="CHEBI:15377"/>
        <dbReference type="ChEBI" id="CHEBI:15378"/>
        <dbReference type="ChEBI" id="CHEBI:17368"/>
        <dbReference type="ChEBI" id="CHEBI:17712"/>
        <dbReference type="ChEBI" id="CHEBI:57540"/>
        <dbReference type="ChEBI" id="CHEBI:57945"/>
        <dbReference type="EC" id="1.17.1.4"/>
    </reaction>
</comment>
<keyword evidence="13" id="KW-0408">Iron</keyword>
<sequence length="1304" mass="144466">MVWSQSSALVFFVNGKKVVDDQVNPEWTLLTYLRNKLRLCGTKLGCGEGGCGACTVMVSRYDRKSKNVIHIAVNACLTPVCAMHGAAVTTVEGIGSVEKGLHPVQERIARSHGSQCGFCTPGIVMSMYTLLRNTTVPKFTDMETAFQGNLCRCTGYRPILEGFKTFLTEGDSNDVVNGVSNGCCGKKVNGGCCMSNGTTEDDEAMNQNGNGNISDNEQLFSPETFKPYDPTQEPIFPPELLLSSHYDDSNIVFHGERVTWYRPVKLDDLLELKASYPYAKIVVGNTEIGVEVKFKNMHYPVIIQPSRVEELTAIRVEDNGVHFGASVTLNDLDQTLQQQIQSQPKHKTRIFSAIVEMLRWFAGKQIRNAAAIGGNIITGSPISDLNPIFMAAHCLLELRSKDDHRFVTMDDSFFTGYRKNILKSEEILVSILIPFTKEDEYFWGFKQAKRRDDDIAITNAGMRVQFEVGTTIIKDISLAFGGMAPTTVMARTAAASLIGQQWNEHLVREACQALIEDLPLSPGAPGGMIQFRRSLTLSFFFKFYLVVTSELSKKLPYIKPLDKSLQKVVQLYHRDSTKSCQLSQVVPDGQPDYDLVGRPVAHLSALKQATGEAVYIDDIPRYEGELYLTLVLSTKAHAHILSIDATEALKVEGVVEFFSAKDIEPKRNHFGAIIHDEEVFATSKVTCIGQIIGAIVAVDQATSQRASKLVKVDYEEIHPVIVTIEDAIKNNSFYDDWVRQIKDGDVEDGFNKSDGILEGELHLGGQEHFYLETHASVAIPREDDEIELLCSTQHPAEVQHLTSHVLGIPSNRITCRTRRMGGGFGGKESRAVIVAVPVALAAKKLKRPIRCMLDRDEDMAISGTRHPFFCKYKVGFTKEGRIISLKLDIFNNAGNTLDLSCSILERSLFSADNGYKIPNVEFNGKCCRTNLPSNTAFRGFGGPQGMMFCEMIFDVVAEHLKMDQIKIRDLNMLNEGDLTHYGQKLDYCTVRRCWSEVLTSSHYAERRQKVDEFNRQNRWRKRGIATIPTKFGIAFTALFLNQADRVPNASATAASAGSDLNGMAVLNACKTIMERLKPFKLANPKGKWEDWVNAAYFDRVSLSATGFYKTPEIGFNIATKTGKPFNYFCFGAACAEVEIDCLTGDHEVLRTDIVMDVGESINPAIDIGQVEGGFMQGYGLYTLEQLMYSPQGFLFTKGPGQYKLPGFGDIPAEFNVALLRGAPNPKAVFSSKAVGEPPLFLAASVFFAIKDAIKSARSEVGLSTEFRLDSPATAERIRMGCEDEFTEKFPTPPGGSFKPWAVIV</sequence>
<comment type="cofactor">
    <cofactor evidence="2">
        <name>FAD</name>
        <dbReference type="ChEBI" id="CHEBI:57692"/>
    </cofactor>
</comment>
<comment type="subcellular location">
    <subcellularLocation>
        <location evidence="3">Peroxisome</location>
    </subcellularLocation>
</comment>
<evidence type="ECO:0000256" key="14">
    <source>
        <dbReference type="ARBA" id="ARBA00023014"/>
    </source>
</evidence>
<dbReference type="GO" id="GO:0005777">
    <property type="term" value="C:peroxisome"/>
    <property type="evidence" value="ECO:0007669"/>
    <property type="project" value="UniProtKB-SubCell"/>
</dbReference>
<evidence type="ECO:0000256" key="3">
    <source>
        <dbReference type="ARBA" id="ARBA00004275"/>
    </source>
</evidence>
<evidence type="ECO:0000256" key="15">
    <source>
        <dbReference type="ARBA" id="ARBA00023027"/>
    </source>
</evidence>
<keyword evidence="8" id="KW-0285">Flavoprotein</keyword>
<comment type="cofactor">
    <cofactor evidence="17">
        <name>[2Fe-2S] cluster</name>
        <dbReference type="ChEBI" id="CHEBI:190135"/>
    </cofactor>
</comment>